<name>A0A2W4J9R1_9PSEU</name>
<evidence type="ECO:0000313" key="2">
    <source>
        <dbReference type="EMBL" id="PZM95211.1"/>
    </source>
</evidence>
<feature type="signal peptide" evidence="1">
    <location>
        <begin position="1"/>
        <end position="29"/>
    </location>
</feature>
<feature type="chain" id="PRO_5016088021" evidence="1">
    <location>
        <begin position="30"/>
        <end position="141"/>
    </location>
</feature>
<gene>
    <name evidence="2" type="ORF">DIU77_12750</name>
</gene>
<dbReference type="AlphaFoldDB" id="A0A2W4J9R1"/>
<evidence type="ECO:0000256" key="1">
    <source>
        <dbReference type="SAM" id="SignalP"/>
    </source>
</evidence>
<dbReference type="PROSITE" id="PS51257">
    <property type="entry name" value="PROKAR_LIPOPROTEIN"/>
    <property type="match status" value="1"/>
</dbReference>
<accession>A0A2W4J9R1</accession>
<organism evidence="2">
    <name type="scientific">Thermocrispum agreste</name>
    <dbReference type="NCBI Taxonomy" id="37925"/>
    <lineage>
        <taxon>Bacteria</taxon>
        <taxon>Bacillati</taxon>
        <taxon>Actinomycetota</taxon>
        <taxon>Actinomycetes</taxon>
        <taxon>Pseudonocardiales</taxon>
        <taxon>Pseudonocardiaceae</taxon>
        <taxon>Thermocrispum</taxon>
    </lineage>
</organism>
<sequence>MVAVKPVGRLVAGAAAVVAVLAGCGTDSAEEEPVDLPSLQQKVRALAVDTCHTDPRGQAPRLCEKYVTQIANAARTVSAAGRINHESLRDPGRQMTRAVREFNQGRCDNQRPKSTSACYRALETIAQAVKDVQAELEEIVQ</sequence>
<comment type="caution">
    <text evidence="2">The sequence shown here is derived from an EMBL/GenBank/DDBJ whole genome shotgun (WGS) entry which is preliminary data.</text>
</comment>
<proteinExistence type="predicted"/>
<dbReference type="EMBL" id="QGUI01000499">
    <property type="protein sequence ID" value="PZM95211.1"/>
    <property type="molecule type" value="Genomic_DNA"/>
</dbReference>
<keyword evidence="1" id="KW-0732">Signal</keyword>
<dbReference type="STRING" id="1111738.GCA_000427905_01699"/>
<protein>
    <submittedName>
        <fullName evidence="2">Uncharacterized protein</fullName>
    </submittedName>
</protein>
<reference evidence="2" key="1">
    <citation type="submission" date="2018-05" db="EMBL/GenBank/DDBJ databases">
        <authorList>
            <person name="Lanie J.A."/>
            <person name="Ng W.-L."/>
            <person name="Kazmierczak K.M."/>
            <person name="Andrzejewski T.M."/>
            <person name="Davidsen T.M."/>
            <person name="Wayne K.J."/>
            <person name="Tettelin H."/>
            <person name="Glass J.I."/>
            <person name="Rusch D."/>
            <person name="Podicherti R."/>
            <person name="Tsui H.-C.T."/>
            <person name="Winkler M.E."/>
        </authorList>
    </citation>
    <scope>NUCLEOTIDE SEQUENCE</scope>
    <source>
        <strain evidence="2">ZC4RG45</strain>
    </source>
</reference>